<organism evidence="2 3">
    <name type="scientific">Herbidospora galbida</name>
    <dbReference type="NCBI Taxonomy" id="2575442"/>
    <lineage>
        <taxon>Bacteria</taxon>
        <taxon>Bacillati</taxon>
        <taxon>Actinomycetota</taxon>
        <taxon>Actinomycetes</taxon>
        <taxon>Streptosporangiales</taxon>
        <taxon>Streptosporangiaceae</taxon>
        <taxon>Herbidospora</taxon>
    </lineage>
</organism>
<name>A0A4U3M668_9ACTN</name>
<gene>
    <name evidence="2" type="ORF">FDA94_32990</name>
</gene>
<dbReference type="Pfam" id="PF08309">
    <property type="entry name" value="LVIVD"/>
    <property type="match status" value="1"/>
</dbReference>
<accession>A0A4U3M668</accession>
<evidence type="ECO:0000313" key="3">
    <source>
        <dbReference type="Proteomes" id="UP000308705"/>
    </source>
</evidence>
<protein>
    <recommendedName>
        <fullName evidence="4">LVIVD repeat-containing protein</fullName>
    </recommendedName>
</protein>
<evidence type="ECO:0000256" key="1">
    <source>
        <dbReference type="SAM" id="SignalP"/>
    </source>
</evidence>
<comment type="caution">
    <text evidence="2">The sequence shown here is derived from an EMBL/GenBank/DDBJ whole genome shotgun (WGS) entry which is preliminary data.</text>
</comment>
<keyword evidence="3" id="KW-1185">Reference proteome</keyword>
<dbReference type="AlphaFoldDB" id="A0A4U3M668"/>
<evidence type="ECO:0000313" key="2">
    <source>
        <dbReference type="EMBL" id="TKK83669.1"/>
    </source>
</evidence>
<dbReference type="EMBL" id="SZQA01000043">
    <property type="protein sequence ID" value="TKK83669.1"/>
    <property type="molecule type" value="Genomic_DNA"/>
</dbReference>
<keyword evidence="1" id="KW-0732">Signal</keyword>
<dbReference type="OrthoDB" id="4300819at2"/>
<proteinExistence type="predicted"/>
<feature type="chain" id="PRO_5038511069" description="LVIVD repeat-containing protein" evidence="1">
    <location>
        <begin position="18"/>
        <end position="439"/>
    </location>
</feature>
<dbReference type="Proteomes" id="UP000308705">
    <property type="component" value="Unassembled WGS sequence"/>
</dbReference>
<dbReference type="SUPFAM" id="SSF75011">
    <property type="entry name" value="3-carboxy-cis,cis-mucoante lactonizing enzyme"/>
    <property type="match status" value="1"/>
</dbReference>
<reference evidence="2 3" key="1">
    <citation type="submission" date="2019-04" db="EMBL/GenBank/DDBJ databases">
        <title>Herbidospora sp. NEAU-GS14.nov., a novel actinomycete isolated from soil.</title>
        <authorList>
            <person name="Han L."/>
        </authorList>
    </citation>
    <scope>NUCLEOTIDE SEQUENCE [LARGE SCALE GENOMIC DNA]</scope>
    <source>
        <strain evidence="2 3">NEAU-GS14</strain>
    </source>
</reference>
<feature type="signal peptide" evidence="1">
    <location>
        <begin position="1"/>
        <end position="17"/>
    </location>
</feature>
<evidence type="ECO:0008006" key="4">
    <source>
        <dbReference type="Google" id="ProtNLM"/>
    </source>
</evidence>
<sequence>MKRLLVGLLLIAGCTTAPPPPVTPKSAPTPEFTITAGLRHVANVPPGAPFDTPQSFGTDLAFQGTYAFAGNYGGFTVYDIGDPTRPTVVTRVLCPADQNDISVYENLLFLSVDVPRAGPDCSSGPGDPSSSTQFEGVRIFDISDVANPRYVTAVRTRCGSHTNTIVPGEGVHHVYVSSAGPVPDTANCPAPHELVSVIEVPAADPAAARVVATPVLFTDRDPGRFGGCHDVSALPAKNLAVAACYGDGLLLDITDRADPKVLQRVTDRENFSIWHSAAFTPDGTKVVLSDELGGGAAPMCTSKVPRNKGGTAIYEITPDRRMRPLGLFKIPRTQGGTENCVAHNGNVIPVEGRDLMVQAWYQGGVSVWDFTDPAGAREVAAFERAPLAAGTLGGSWSAYFYNGYIYSSDITQGLDVLELTEPSVAGAKRLPGLNPQTQE</sequence>
<dbReference type="InterPro" id="IPR013211">
    <property type="entry name" value="LVIVD"/>
</dbReference>